<proteinExistence type="predicted"/>
<accession>A0A6A6UB66</accession>
<sequence>MIDFDAARPSVSRSGSDITATSATTLSSVGSSVDQSTRTLLFGEISSSSIDQSNCSQSSICNLVLSSSSSFFKFWMSENCRESFLQHVDRDTLPSMRLVCHNFAANTTPILFKDLTITFKASTFKGSRTLYLRRIGKHVKNLTFNVPHSGDSFLPPLLDQFTGEQVSFNYKPQVESPIKNKEPKYGSWEMTDLLIRQYPTIFHAATNIPAFIRAFSAMPNIEHMTIFSPDQNMSPRYRKSTADYTLISLRIAIERSPLDALTSLSLRSLHPTALLCLQPKLSYGSTPNSCRRWTQIQKLSLEVDSTPMTYRMEENLSVIQSYLRSFSTSLTHLSFRWSGREKGPSPISPDANSVIWQAKSHMPSSPKSDSQRPVSPRSMRFFKLQYLTMENAIMDSEQVASFITNHRQTLIEFSFEDVSLRNGDWQSTLEPLRKLRRKERSRPRLQPPLALHPATFASEEMEVPCKLSPVDLPGDEPLILDTLEPQDEEPAPWIARGKNFGVRRWFDRANNPPPRRHQRKVSDHLKRVFNGNIFSWR</sequence>
<name>A0A6A6UB66_9PEZI</name>
<gene>
    <name evidence="1" type="ORF">BT63DRAFT_425482</name>
</gene>
<protein>
    <submittedName>
        <fullName evidence="1">Uncharacterized protein</fullName>
    </submittedName>
</protein>
<organism evidence="1 2">
    <name type="scientific">Microthyrium microscopicum</name>
    <dbReference type="NCBI Taxonomy" id="703497"/>
    <lineage>
        <taxon>Eukaryota</taxon>
        <taxon>Fungi</taxon>
        <taxon>Dikarya</taxon>
        <taxon>Ascomycota</taxon>
        <taxon>Pezizomycotina</taxon>
        <taxon>Dothideomycetes</taxon>
        <taxon>Dothideomycetes incertae sedis</taxon>
        <taxon>Microthyriales</taxon>
        <taxon>Microthyriaceae</taxon>
        <taxon>Microthyrium</taxon>
    </lineage>
</organism>
<evidence type="ECO:0000313" key="2">
    <source>
        <dbReference type="Proteomes" id="UP000799302"/>
    </source>
</evidence>
<dbReference type="EMBL" id="MU004236">
    <property type="protein sequence ID" value="KAF2668164.1"/>
    <property type="molecule type" value="Genomic_DNA"/>
</dbReference>
<keyword evidence="2" id="KW-1185">Reference proteome</keyword>
<dbReference type="Proteomes" id="UP000799302">
    <property type="component" value="Unassembled WGS sequence"/>
</dbReference>
<dbReference type="AlphaFoldDB" id="A0A6A6UB66"/>
<reference evidence="1" key="1">
    <citation type="journal article" date="2020" name="Stud. Mycol.">
        <title>101 Dothideomycetes genomes: a test case for predicting lifestyles and emergence of pathogens.</title>
        <authorList>
            <person name="Haridas S."/>
            <person name="Albert R."/>
            <person name="Binder M."/>
            <person name="Bloem J."/>
            <person name="Labutti K."/>
            <person name="Salamov A."/>
            <person name="Andreopoulos B."/>
            <person name="Baker S."/>
            <person name="Barry K."/>
            <person name="Bills G."/>
            <person name="Bluhm B."/>
            <person name="Cannon C."/>
            <person name="Castanera R."/>
            <person name="Culley D."/>
            <person name="Daum C."/>
            <person name="Ezra D."/>
            <person name="Gonzalez J."/>
            <person name="Henrissat B."/>
            <person name="Kuo A."/>
            <person name="Liang C."/>
            <person name="Lipzen A."/>
            <person name="Lutzoni F."/>
            <person name="Magnuson J."/>
            <person name="Mondo S."/>
            <person name="Nolan M."/>
            <person name="Ohm R."/>
            <person name="Pangilinan J."/>
            <person name="Park H.-J."/>
            <person name="Ramirez L."/>
            <person name="Alfaro M."/>
            <person name="Sun H."/>
            <person name="Tritt A."/>
            <person name="Yoshinaga Y."/>
            <person name="Zwiers L.-H."/>
            <person name="Turgeon B."/>
            <person name="Goodwin S."/>
            <person name="Spatafora J."/>
            <person name="Crous P."/>
            <person name="Grigoriev I."/>
        </authorList>
    </citation>
    <scope>NUCLEOTIDE SEQUENCE</scope>
    <source>
        <strain evidence="1">CBS 115976</strain>
    </source>
</reference>
<dbReference type="OrthoDB" id="5327538at2759"/>
<evidence type="ECO:0000313" key="1">
    <source>
        <dbReference type="EMBL" id="KAF2668164.1"/>
    </source>
</evidence>